<keyword evidence="4" id="KW-1185">Reference proteome</keyword>
<dbReference type="CDD" id="cd02440">
    <property type="entry name" value="AdoMet_MTases"/>
    <property type="match status" value="1"/>
</dbReference>
<dbReference type="AlphaFoldDB" id="A0AAV9GUQ9"/>
<dbReference type="GO" id="GO:0008168">
    <property type="term" value="F:methyltransferase activity"/>
    <property type="evidence" value="ECO:0007669"/>
    <property type="project" value="TreeGrafter"/>
</dbReference>
<dbReference type="Pfam" id="PF13489">
    <property type="entry name" value="Methyltransf_23"/>
    <property type="match status" value="1"/>
</dbReference>
<dbReference type="PANTHER" id="PTHR43591:SF31">
    <property type="entry name" value="LAEA-LIKE, PUTATIVE (AFU_ORTHOLOGUE AFUA_8G01930)-RELATED"/>
    <property type="match status" value="1"/>
</dbReference>
<reference evidence="3" key="2">
    <citation type="submission" date="2023-05" db="EMBL/GenBank/DDBJ databases">
        <authorList>
            <consortium name="Lawrence Berkeley National Laboratory"/>
            <person name="Steindorff A."/>
            <person name="Hensen N."/>
            <person name="Bonometti L."/>
            <person name="Westerberg I."/>
            <person name="Brannstrom I.O."/>
            <person name="Guillou S."/>
            <person name="Cros-Aarteil S."/>
            <person name="Calhoun S."/>
            <person name="Haridas S."/>
            <person name="Kuo A."/>
            <person name="Mondo S."/>
            <person name="Pangilinan J."/>
            <person name="Riley R."/>
            <person name="Labutti K."/>
            <person name="Andreopoulos B."/>
            <person name="Lipzen A."/>
            <person name="Chen C."/>
            <person name="Yanf M."/>
            <person name="Daum C."/>
            <person name="Ng V."/>
            <person name="Clum A."/>
            <person name="Ohm R."/>
            <person name="Martin F."/>
            <person name="Silar P."/>
            <person name="Natvig D."/>
            <person name="Lalanne C."/>
            <person name="Gautier V."/>
            <person name="Ament-Velasquez S.L."/>
            <person name="Kruys A."/>
            <person name="Hutchinson M.I."/>
            <person name="Powell A.J."/>
            <person name="Barry K."/>
            <person name="Miller A.N."/>
            <person name="Grigoriev I.V."/>
            <person name="Debuchy R."/>
            <person name="Gladieux P."/>
            <person name="Thoren M.H."/>
            <person name="Johannesson H."/>
        </authorList>
    </citation>
    <scope>NUCLEOTIDE SEQUENCE</scope>
    <source>
        <strain evidence="3">PSN243</strain>
    </source>
</reference>
<comment type="caution">
    <text evidence="3">The sequence shown here is derived from an EMBL/GenBank/DDBJ whole genome shotgun (WGS) entry which is preliminary data.</text>
</comment>
<evidence type="ECO:0000256" key="1">
    <source>
        <dbReference type="ARBA" id="ARBA00038158"/>
    </source>
</evidence>
<feature type="compositionally biased region" description="Low complexity" evidence="2">
    <location>
        <begin position="18"/>
        <end position="31"/>
    </location>
</feature>
<reference evidence="3" key="1">
    <citation type="journal article" date="2023" name="Mol. Phylogenet. Evol.">
        <title>Genome-scale phylogeny and comparative genomics of the fungal order Sordariales.</title>
        <authorList>
            <person name="Hensen N."/>
            <person name="Bonometti L."/>
            <person name="Westerberg I."/>
            <person name="Brannstrom I.O."/>
            <person name="Guillou S."/>
            <person name="Cros-Aarteil S."/>
            <person name="Calhoun S."/>
            <person name="Haridas S."/>
            <person name="Kuo A."/>
            <person name="Mondo S."/>
            <person name="Pangilinan J."/>
            <person name="Riley R."/>
            <person name="LaButti K."/>
            <person name="Andreopoulos B."/>
            <person name="Lipzen A."/>
            <person name="Chen C."/>
            <person name="Yan M."/>
            <person name="Daum C."/>
            <person name="Ng V."/>
            <person name="Clum A."/>
            <person name="Steindorff A."/>
            <person name="Ohm R.A."/>
            <person name="Martin F."/>
            <person name="Silar P."/>
            <person name="Natvig D.O."/>
            <person name="Lalanne C."/>
            <person name="Gautier V."/>
            <person name="Ament-Velasquez S.L."/>
            <person name="Kruys A."/>
            <person name="Hutchinson M.I."/>
            <person name="Powell A.J."/>
            <person name="Barry K."/>
            <person name="Miller A.N."/>
            <person name="Grigoriev I.V."/>
            <person name="Debuchy R."/>
            <person name="Gladieux P."/>
            <person name="Hiltunen Thoren M."/>
            <person name="Johannesson H."/>
        </authorList>
    </citation>
    <scope>NUCLEOTIDE SEQUENCE</scope>
    <source>
        <strain evidence="3">PSN243</strain>
    </source>
</reference>
<feature type="compositionally biased region" description="Low complexity" evidence="2">
    <location>
        <begin position="1"/>
        <end position="11"/>
    </location>
</feature>
<proteinExistence type="inferred from homology"/>
<gene>
    <name evidence="3" type="ORF">QBC34DRAFT_398934</name>
</gene>
<feature type="region of interest" description="Disordered" evidence="2">
    <location>
        <begin position="1"/>
        <end position="57"/>
    </location>
</feature>
<feature type="compositionally biased region" description="Acidic residues" evidence="2">
    <location>
        <begin position="32"/>
        <end position="46"/>
    </location>
</feature>
<evidence type="ECO:0000313" key="4">
    <source>
        <dbReference type="Proteomes" id="UP001321760"/>
    </source>
</evidence>
<accession>A0AAV9GUQ9</accession>
<evidence type="ECO:0000313" key="3">
    <source>
        <dbReference type="EMBL" id="KAK4452012.1"/>
    </source>
</evidence>
<dbReference type="SUPFAM" id="SSF53335">
    <property type="entry name" value="S-adenosyl-L-methionine-dependent methyltransferases"/>
    <property type="match status" value="1"/>
</dbReference>
<dbReference type="Gene3D" id="3.40.50.150">
    <property type="entry name" value="Vaccinia Virus protein VP39"/>
    <property type="match status" value="1"/>
</dbReference>
<dbReference type="Proteomes" id="UP001321760">
    <property type="component" value="Unassembled WGS sequence"/>
</dbReference>
<sequence>MADTTSPKAKSPSPPKSGPSSPKAASTPGAAPEDEQLEAEAEDDDSLYGGSISGSDTTSLASSVLKYRQENGRTYHAYKAGQYFLPNDDTENHRLDLQHNLCLLTQDDKLFLSPIGKGKPIKRVLDAGCGTGIWAIDFADEHPEASVVGVDLSPIQPEFIPPNLEFFVDDLESDWTFVQPFDFIYCRLLTGSILDWPKLFGQAFANLNPGGYIELFDTLNPLVSDDDTLTEDSALLKWNRLLVEASEKLGRPLNSCKNYRQQLVDAGFVNIVETHFKWPMNTWPKDSKYKNIGAWSAENFSQGVQAVSLMLFTNVLGWTVDQVEILLVDVRKDVKNRAIHGYWPIHVVYAQKPE</sequence>
<evidence type="ECO:0000256" key="2">
    <source>
        <dbReference type="SAM" id="MobiDB-lite"/>
    </source>
</evidence>
<dbReference type="PANTHER" id="PTHR43591">
    <property type="entry name" value="METHYLTRANSFERASE"/>
    <property type="match status" value="1"/>
</dbReference>
<name>A0AAV9GUQ9_9PEZI</name>
<comment type="similarity">
    <text evidence="1">Belongs to the methyltransferase superfamily. LaeA methyltransferase family.</text>
</comment>
<organism evidence="3 4">
    <name type="scientific">Podospora aff. communis PSN243</name>
    <dbReference type="NCBI Taxonomy" id="3040156"/>
    <lineage>
        <taxon>Eukaryota</taxon>
        <taxon>Fungi</taxon>
        <taxon>Dikarya</taxon>
        <taxon>Ascomycota</taxon>
        <taxon>Pezizomycotina</taxon>
        <taxon>Sordariomycetes</taxon>
        <taxon>Sordariomycetidae</taxon>
        <taxon>Sordariales</taxon>
        <taxon>Podosporaceae</taxon>
        <taxon>Podospora</taxon>
    </lineage>
</organism>
<dbReference type="EMBL" id="MU865925">
    <property type="protein sequence ID" value="KAK4452012.1"/>
    <property type="molecule type" value="Genomic_DNA"/>
</dbReference>
<dbReference type="InterPro" id="IPR029063">
    <property type="entry name" value="SAM-dependent_MTases_sf"/>
</dbReference>
<protein>
    <submittedName>
        <fullName evidence="3">Phosphoethanolamine N-methyltransferase</fullName>
    </submittedName>
</protein>